<dbReference type="EMBL" id="NWTM01000001">
    <property type="protein sequence ID" value="RYC44624.1"/>
    <property type="molecule type" value="Genomic_DNA"/>
</dbReference>
<protein>
    <submittedName>
        <fullName evidence="2">Uncharacterized protein</fullName>
    </submittedName>
</protein>
<evidence type="ECO:0000313" key="2">
    <source>
        <dbReference type="EMBL" id="RYC44624.1"/>
    </source>
</evidence>
<dbReference type="OrthoDB" id="9980524at2"/>
<gene>
    <name evidence="2" type="ORF">CLR69_06300</name>
</gene>
<proteinExistence type="predicted"/>
<name>A0A9X8JK75_9GAMM</name>
<keyword evidence="1" id="KW-1133">Transmembrane helix</keyword>
<organism evidence="2 3">
    <name type="scientific">Pectobacterium zantedeschiae</name>
    <dbReference type="NCBI Taxonomy" id="2034769"/>
    <lineage>
        <taxon>Bacteria</taxon>
        <taxon>Pseudomonadati</taxon>
        <taxon>Pseudomonadota</taxon>
        <taxon>Gammaproteobacteria</taxon>
        <taxon>Enterobacterales</taxon>
        <taxon>Pectobacteriaceae</taxon>
        <taxon>Pectobacterium</taxon>
    </lineage>
</organism>
<dbReference type="AlphaFoldDB" id="A0A9X8JK75"/>
<keyword evidence="1" id="KW-0812">Transmembrane</keyword>
<comment type="caution">
    <text evidence="2">The sequence shown here is derived from an EMBL/GenBank/DDBJ whole genome shotgun (WGS) entry which is preliminary data.</text>
</comment>
<evidence type="ECO:0000256" key="1">
    <source>
        <dbReference type="SAM" id="Phobius"/>
    </source>
</evidence>
<keyword evidence="1" id="KW-0472">Membrane</keyword>
<sequence>MTWQGVPFPFGQYQTELLERGVLTVDKIPTIVVDSGFAWDTIIATLLGSLIAGWIPGFIALKSIRSNERNTRITIAITHHQKRIDEIKSTASEYMSNILVFGVYVSARNIDEIKEDNEYEEKMLEFLRKENLLRNKFLLIFENNSQESQKMVLKLDSLIRLNGRLIQERELSKSIFDDIKSATSDLLVLVKDYCYSEDSRFYSKV</sequence>
<dbReference type="Proteomes" id="UP001138460">
    <property type="component" value="Unassembled WGS sequence"/>
</dbReference>
<feature type="transmembrane region" description="Helical" evidence="1">
    <location>
        <begin position="42"/>
        <end position="61"/>
    </location>
</feature>
<reference evidence="2 3" key="1">
    <citation type="journal article" date="2018" name="Syst. Appl. Microbiol.">
        <title>Pectobacterium zantedeschiae sp. nov. a new species of a soft rot pathogen isolated from Calla lily (Zantedeschia spp.).</title>
        <authorList>
            <person name="Waleron M."/>
            <person name="Misztak A."/>
            <person name="Waleron M."/>
            <person name="Franczuk M."/>
            <person name="Jonca J."/>
            <person name="Wielgomas B."/>
            <person name="Mikicinski A."/>
            <person name="Popovic T."/>
            <person name="Waleron K."/>
        </authorList>
    </citation>
    <scope>NUCLEOTIDE SEQUENCE [LARGE SCALE GENOMIC DNA]</scope>
    <source>
        <strain evidence="2 3">9M</strain>
    </source>
</reference>
<evidence type="ECO:0000313" key="3">
    <source>
        <dbReference type="Proteomes" id="UP001138460"/>
    </source>
</evidence>
<keyword evidence="3" id="KW-1185">Reference proteome</keyword>
<dbReference type="RefSeq" id="WP_129711379.1">
    <property type="nucleotide sequence ID" value="NZ_JBEHFA010000003.1"/>
</dbReference>
<accession>A0A9X8JK75</accession>